<evidence type="ECO:0000313" key="7">
    <source>
        <dbReference type="EMBL" id="KAL3801285.1"/>
    </source>
</evidence>
<feature type="compositionally biased region" description="Low complexity" evidence="5">
    <location>
        <begin position="140"/>
        <end position="154"/>
    </location>
</feature>
<sequence>MVALAPLPSSSTSNKNDDDDVEHYPRRCRAPYLHCDAADLGMLQRASSRDAATTASSAAEWWESMHEDGDGAATTTAGIPFGVGAQRDVSAPSPQAGGGGGVMRRGSSFAKMFSTLGMSPGPGSSYAIAEDAAMTEEPPSSLLSSSSTTALAGGADEGGGGGARHHLNHHFRDSENTPNSLLPARFWRGPSTTDLSNAASYQQRRMSSASEPQQHARDRSGSVVLATTGMPRWALHDSSAVVMKDGHPTPVSALLHHHYLLRSGRQSSSSSSSSSAAPPYAVAPTWRLKERMKTVGACLVLALNIGTDPPDLHKPSPCARLQTWLDPTTISRAKARERIGERLEQQYARWQQRSRLRYRRALDPTVDAVRELCIRTRETAKNERVLFHYNGHGVPRPTANGEVWLFDKHHTNYIPLGVADLRRWVGKPSIVVLDCSGAGVLMPFFAAALDGNVANSDFAGAGGDATGNVGGPEYLRAIRDTIVLCPTAQGEWLPLHPEFPADIFTSCLTTPMPIALRWFVRQNASLSARGLDLETLADMIPGKLTDRKTPLGELNWIFTAITDTIAWNVLPSPLFQRLFRQDLLVASLFRNFLLADRIMRSLNCTPSSHPELPSTCNHPLWQAWDLAVETCLTQLIDAGLLKKGGSSPGGMGEAAVVSSASVDGDDATADAVQRTDSDDGGRAGGGSEGATSESALHHDVGAPFFAEQLTAFELWLEWASSKPRDKLVIRCPPSASFLRGWRAEDAERASYDLDPPQELPIVLQVLLSPAHRVRTLVLLRRFFDLGPSAVNLALSVGIFPYVLKLLQSPIDEYKHVLIGIWSRVVKFDPTTKEDVVKDRALSHFIRHLSWGLPSFQSNPASSITAFSLEDASEQRTMAAFILSVICWDYPLGQSECINEKLHTTICSLLQSLESPDDSERKEAEANMSYQFRMWLIICLGNLSKDNVIAQSELYKAGLHFRLLERLDDDSPTVRTASCYALGCLIGSAPAKSFASEVTPSLPSLFQQQSQPQLQRTPFQQGRSLPGAMGTSTVNPNNPSQPLAGTPTFMPTFNPQQLVSSLPGVPSPGQGGFNLVPSRQQPMMFGNILSTPAPPSRVSQQPEAKTVYEDEQRMDLDLSVAVKLAEATVDASPNVRFEAIVAVNRFIGKYVDAFVSIAGNTFGGQTQGRSIIVGNISLPFPEVGSEIEKKMTAIWAAFHRSDPFPSIRELMNSIVMVVNKLAVSQKTKLRHLRGSQRRRSMRGSIDEMGGDDNANDYPQSSLGDHKYTSGDNLPTYSSPVRGLKRIGSTPTSVGTPQAANASPKRLDWMDPTPLTRKMSGRNLETMPTPVEEYFCPESKFFCWQKVAFGDPVENAPLDPLSDKGAMSRYRKTRNNIVQQNSHILKETFAVLAERPVRISPYDESDAAAGLENEADLKKEALQLKEVSLLRNGRSTSLLLFHPYEPALVVCGGSDNISVWNTETSERMVSFSNNSNRIARGSMSSALWINESSTSLLLTGSNDGTVRIHDGLFEPNDEISREKPSVISSFVAAPDIVSDKRYASGFVLEFQQCGGQLIAGGNTKKIRCWDVSTEKCRNSFDSKSDASLTAITTAWDYDYNSGYSGIGPDIIIAGYGNGSLRVFDTRSDRGDPVQHLNEGLASRRRKFTDFDEHTSWIVDVSFATYGGRHEIVSGCVAGSIKFWDLRYSSSVRTIDHKMQMTALSTHSKIPMFAAGSPTQFIKIMSHDGMTQQVIRYHEKISGQRIGPVSCLSFHPHMSFLAAGFADDIVSLYAPKSHLRV</sequence>
<organism evidence="7 8">
    <name type="scientific">Stephanodiscus triporus</name>
    <dbReference type="NCBI Taxonomy" id="2934178"/>
    <lineage>
        <taxon>Eukaryota</taxon>
        <taxon>Sar</taxon>
        <taxon>Stramenopiles</taxon>
        <taxon>Ochrophyta</taxon>
        <taxon>Bacillariophyta</taxon>
        <taxon>Coscinodiscophyceae</taxon>
        <taxon>Thalassiosirophycidae</taxon>
        <taxon>Stephanodiscales</taxon>
        <taxon>Stephanodiscaceae</taxon>
        <taxon>Stephanodiscus</taxon>
    </lineage>
</organism>
<dbReference type="InterPro" id="IPR015943">
    <property type="entry name" value="WD40/YVTN_repeat-like_dom_sf"/>
</dbReference>
<keyword evidence="8" id="KW-1185">Reference proteome</keyword>
<evidence type="ECO:0000256" key="2">
    <source>
        <dbReference type="ARBA" id="ARBA00022574"/>
    </source>
</evidence>
<dbReference type="InterPro" id="IPR011989">
    <property type="entry name" value="ARM-like"/>
</dbReference>
<dbReference type="SUPFAM" id="SSF50978">
    <property type="entry name" value="WD40 repeat-like"/>
    <property type="match status" value="1"/>
</dbReference>
<keyword evidence="2 4" id="KW-0853">WD repeat</keyword>
<dbReference type="Gene3D" id="1.25.10.10">
    <property type="entry name" value="Leucine-rich Repeat Variant"/>
    <property type="match status" value="1"/>
</dbReference>
<keyword evidence="3" id="KW-0677">Repeat</keyword>
<dbReference type="Gene3D" id="2.130.10.10">
    <property type="entry name" value="YVTN repeat-like/Quinoprotein amine dehydrogenase"/>
    <property type="match status" value="1"/>
</dbReference>
<comment type="similarity">
    <text evidence="1">Belongs to the WD repeat RAPTOR family.</text>
</comment>
<gene>
    <name evidence="7" type="ORF">ACHAW5_008320</name>
</gene>
<dbReference type="PANTHER" id="PTHR12848:SF16">
    <property type="entry name" value="REGULATORY-ASSOCIATED PROTEIN OF MTOR"/>
    <property type="match status" value="1"/>
</dbReference>
<evidence type="ECO:0000256" key="1">
    <source>
        <dbReference type="ARBA" id="ARBA00009257"/>
    </source>
</evidence>
<feature type="region of interest" description="Disordered" evidence="5">
    <location>
        <begin position="67"/>
        <end position="103"/>
    </location>
</feature>
<dbReference type="PROSITE" id="PS50082">
    <property type="entry name" value="WD_REPEATS_2"/>
    <property type="match status" value="1"/>
</dbReference>
<dbReference type="InterPro" id="IPR036322">
    <property type="entry name" value="WD40_repeat_dom_sf"/>
</dbReference>
<dbReference type="Proteomes" id="UP001530315">
    <property type="component" value="Unassembled WGS sequence"/>
</dbReference>
<dbReference type="SMART" id="SM01302">
    <property type="entry name" value="Raptor_N"/>
    <property type="match status" value="1"/>
</dbReference>
<feature type="region of interest" description="Disordered" evidence="5">
    <location>
        <begin position="1"/>
        <end position="23"/>
    </location>
</feature>
<feature type="region of interest" description="Disordered" evidence="5">
    <location>
        <begin position="652"/>
        <end position="693"/>
    </location>
</feature>
<dbReference type="PRINTS" id="PR01547">
    <property type="entry name" value="YEAST176DUF"/>
</dbReference>
<evidence type="ECO:0000256" key="4">
    <source>
        <dbReference type="PROSITE-ProRule" id="PRU00221"/>
    </source>
</evidence>
<feature type="repeat" description="WD" evidence="4">
    <location>
        <begin position="1648"/>
        <end position="1691"/>
    </location>
</feature>
<dbReference type="InterPro" id="IPR016024">
    <property type="entry name" value="ARM-type_fold"/>
</dbReference>
<dbReference type="InterPro" id="IPR029347">
    <property type="entry name" value="Raptor_N"/>
</dbReference>
<feature type="compositionally biased region" description="Polar residues" evidence="5">
    <location>
        <begin position="1287"/>
        <end position="1299"/>
    </location>
</feature>
<evidence type="ECO:0000256" key="5">
    <source>
        <dbReference type="SAM" id="MobiDB-lite"/>
    </source>
</evidence>
<feature type="compositionally biased region" description="Polar residues" evidence="5">
    <location>
        <begin position="1268"/>
        <end position="1277"/>
    </location>
</feature>
<comment type="caution">
    <text evidence="7">The sequence shown here is derived from an EMBL/GenBank/DDBJ whole genome shotgun (WGS) entry which is preliminary data.</text>
</comment>
<dbReference type="Pfam" id="PF14538">
    <property type="entry name" value="Raptor_N"/>
    <property type="match status" value="1"/>
</dbReference>
<dbReference type="SUPFAM" id="SSF48371">
    <property type="entry name" value="ARM repeat"/>
    <property type="match status" value="1"/>
</dbReference>
<accession>A0ABD3QTI8</accession>
<feature type="compositionally biased region" description="Polar residues" evidence="5">
    <location>
        <begin position="190"/>
        <end position="213"/>
    </location>
</feature>
<name>A0ABD3QTI8_9STRA</name>
<dbReference type="EMBL" id="JALLAZ020000197">
    <property type="protein sequence ID" value="KAL3801285.1"/>
    <property type="molecule type" value="Genomic_DNA"/>
</dbReference>
<feature type="domain" description="Raptor N-terminal CASPase-like" evidence="6">
    <location>
        <begin position="291"/>
        <end position="446"/>
    </location>
</feature>
<dbReference type="SMART" id="SM00320">
    <property type="entry name" value="WD40"/>
    <property type="match status" value="7"/>
</dbReference>
<feature type="compositionally biased region" description="Basic residues" evidence="5">
    <location>
        <begin position="1228"/>
        <end position="1240"/>
    </location>
</feature>
<evidence type="ECO:0000313" key="8">
    <source>
        <dbReference type="Proteomes" id="UP001530315"/>
    </source>
</evidence>
<feature type="region of interest" description="Disordered" evidence="5">
    <location>
        <begin position="133"/>
        <end position="221"/>
    </location>
</feature>
<dbReference type="InterPro" id="IPR004083">
    <property type="entry name" value="Raptor"/>
</dbReference>
<dbReference type="Pfam" id="PF00400">
    <property type="entry name" value="WD40"/>
    <property type="match status" value="1"/>
</dbReference>
<protein>
    <recommendedName>
        <fullName evidence="6">Raptor N-terminal CASPase-like domain-containing protein</fullName>
    </recommendedName>
</protein>
<dbReference type="InterPro" id="IPR001680">
    <property type="entry name" value="WD40_rpt"/>
</dbReference>
<evidence type="ECO:0000259" key="6">
    <source>
        <dbReference type="SMART" id="SM01302"/>
    </source>
</evidence>
<reference evidence="7 8" key="1">
    <citation type="submission" date="2024-10" db="EMBL/GenBank/DDBJ databases">
        <title>Updated reference genomes for cyclostephanoid diatoms.</title>
        <authorList>
            <person name="Roberts W.R."/>
            <person name="Alverson A.J."/>
        </authorList>
    </citation>
    <scope>NUCLEOTIDE SEQUENCE [LARGE SCALE GENOMIC DNA]</scope>
    <source>
        <strain evidence="7 8">AJA276-08</strain>
    </source>
</reference>
<proteinExistence type="inferred from homology"/>
<dbReference type="PANTHER" id="PTHR12848">
    <property type="entry name" value="REGULATORY-ASSOCIATED PROTEIN OF MTOR"/>
    <property type="match status" value="1"/>
</dbReference>
<evidence type="ECO:0000256" key="3">
    <source>
        <dbReference type="ARBA" id="ARBA00022737"/>
    </source>
</evidence>
<feature type="region of interest" description="Disordered" evidence="5">
    <location>
        <begin position="1228"/>
        <end position="1320"/>
    </location>
</feature>